<evidence type="ECO:0000313" key="9">
    <source>
        <dbReference type="Proteomes" id="UP000315783"/>
    </source>
</evidence>
<organism evidence="8 9">
    <name type="scientific">Cordyceps javanica</name>
    <dbReference type="NCBI Taxonomy" id="43265"/>
    <lineage>
        <taxon>Eukaryota</taxon>
        <taxon>Fungi</taxon>
        <taxon>Dikarya</taxon>
        <taxon>Ascomycota</taxon>
        <taxon>Pezizomycotina</taxon>
        <taxon>Sordariomycetes</taxon>
        <taxon>Hypocreomycetidae</taxon>
        <taxon>Hypocreales</taxon>
        <taxon>Cordycipitaceae</taxon>
        <taxon>Cordyceps</taxon>
    </lineage>
</organism>
<keyword evidence="9" id="KW-1185">Reference proteome</keyword>
<comment type="caution">
    <text evidence="8">The sequence shown here is derived from an EMBL/GenBank/DDBJ whole genome shotgun (WGS) entry which is preliminary data.</text>
</comment>
<keyword evidence="3" id="KW-0805">Transcription regulation</keyword>
<dbReference type="Proteomes" id="UP000315783">
    <property type="component" value="Unassembled WGS sequence"/>
</dbReference>
<keyword evidence="5" id="KW-0804">Transcription</keyword>
<dbReference type="OrthoDB" id="5148320at2759"/>
<keyword evidence="6" id="KW-0539">Nucleus</keyword>
<sequence>MPVADSLTRQPVQAVFPAGIETGGYELEMFAVFRNETVHKLGGAFNRDFWAVDVPRAAQAYPALWHASLALAAVQQRVESLVDDDDDDDDDHDHDHDHDATINEPALAIPRQHYVFALAQFNKSIACMADRLRRADPLTYADKEMVMLTNVLYIGICNILGDLKQAIVHLKNTIDLIGEFRFGEDMTAHKSPRGILRYPELLAVLAYIDGQSGDFDEVPDRFEREYVISVPSYDSFSSMTEVYLGFLVIMYDGLKPLNYTDSCTYQARISILSGKLEEYRVRLADYESRLLQTGLPKADARCIAEIRLFLRYFDVYFGTWACTTRAGYIKAERQFEVLLDDIQQVLQGRQREAEEERHRRGPEPQQEEEAPPAPSLRARVREFSFCVSPGALLHEIARVAYTAPVRFRTQALMKRFPFKEGVLDSGFLAARHEAFTHFMLRAPQRTLPAQRRGSPALRWYADTASGPDGPFDGCRGCECIEGLFVCRDHRVQYFLLEDINGEQYVRLQSRYDRRYGLEGEVFDQAEAIVVSCLVIFAIFEAEAYISKLNLLR</sequence>
<evidence type="ECO:0000256" key="6">
    <source>
        <dbReference type="ARBA" id="ARBA00023242"/>
    </source>
</evidence>
<evidence type="ECO:0000256" key="1">
    <source>
        <dbReference type="ARBA" id="ARBA00022723"/>
    </source>
</evidence>
<keyword evidence="2" id="KW-0862">Zinc</keyword>
<evidence type="ECO:0000256" key="3">
    <source>
        <dbReference type="ARBA" id="ARBA00023015"/>
    </source>
</evidence>
<feature type="compositionally biased region" description="Basic and acidic residues" evidence="7">
    <location>
        <begin position="349"/>
        <end position="362"/>
    </location>
</feature>
<dbReference type="GO" id="GO:0003677">
    <property type="term" value="F:DNA binding"/>
    <property type="evidence" value="ECO:0007669"/>
    <property type="project" value="UniProtKB-KW"/>
</dbReference>
<dbReference type="PANTHER" id="PTHR36206:SF13">
    <property type="entry name" value="TRANSCRIPTIONAL REGULATORY PROTEIN MOC3"/>
    <property type="match status" value="1"/>
</dbReference>
<dbReference type="InterPro" id="IPR052360">
    <property type="entry name" value="Transcr_Regulatory_Proteins"/>
</dbReference>
<dbReference type="EMBL" id="SPUK01000008">
    <property type="protein sequence ID" value="TQV95223.1"/>
    <property type="molecule type" value="Genomic_DNA"/>
</dbReference>
<reference evidence="8 9" key="1">
    <citation type="journal article" date="2019" name="Appl. Microbiol. Biotechnol.">
        <title>Genome sequence of Isaria javanica and comparative genome analysis insights into family S53 peptidase evolution in fungal entomopathogens.</title>
        <authorList>
            <person name="Lin R."/>
            <person name="Zhang X."/>
            <person name="Xin B."/>
            <person name="Zou M."/>
            <person name="Gao Y."/>
            <person name="Qin F."/>
            <person name="Hu Q."/>
            <person name="Xie B."/>
            <person name="Cheng X."/>
        </authorList>
    </citation>
    <scope>NUCLEOTIDE SEQUENCE [LARGE SCALE GENOMIC DNA]</scope>
    <source>
        <strain evidence="8 9">IJ1G</strain>
    </source>
</reference>
<evidence type="ECO:0000256" key="5">
    <source>
        <dbReference type="ARBA" id="ARBA00023163"/>
    </source>
</evidence>
<evidence type="ECO:0000256" key="7">
    <source>
        <dbReference type="SAM" id="MobiDB-lite"/>
    </source>
</evidence>
<dbReference type="AlphaFoldDB" id="A0A545V0J7"/>
<name>A0A545V0J7_9HYPO</name>
<evidence type="ECO:0000256" key="4">
    <source>
        <dbReference type="ARBA" id="ARBA00023125"/>
    </source>
</evidence>
<proteinExistence type="predicted"/>
<keyword evidence="4" id="KW-0238">DNA-binding</keyword>
<evidence type="ECO:0000313" key="8">
    <source>
        <dbReference type="EMBL" id="TQV95223.1"/>
    </source>
</evidence>
<dbReference type="GO" id="GO:0046872">
    <property type="term" value="F:metal ion binding"/>
    <property type="evidence" value="ECO:0007669"/>
    <property type="project" value="UniProtKB-KW"/>
</dbReference>
<protein>
    <recommendedName>
        <fullName evidence="10">C6 zinc finger domain-containing protein</fullName>
    </recommendedName>
</protein>
<evidence type="ECO:0000256" key="2">
    <source>
        <dbReference type="ARBA" id="ARBA00022833"/>
    </source>
</evidence>
<gene>
    <name evidence="8" type="ORF">IF1G_06210</name>
</gene>
<evidence type="ECO:0008006" key="10">
    <source>
        <dbReference type="Google" id="ProtNLM"/>
    </source>
</evidence>
<accession>A0A545V0J7</accession>
<dbReference type="PANTHER" id="PTHR36206">
    <property type="entry name" value="ASPERCRYPTIN BIOSYNTHESIS CLUSTER-SPECIFIC TRANSCRIPTION REGULATOR ATNN-RELATED"/>
    <property type="match status" value="1"/>
</dbReference>
<feature type="region of interest" description="Disordered" evidence="7">
    <location>
        <begin position="349"/>
        <end position="374"/>
    </location>
</feature>
<keyword evidence="1" id="KW-0479">Metal-binding</keyword>